<keyword evidence="2 5" id="KW-0238">DNA-binding</keyword>
<keyword evidence="6" id="KW-1185">Reference proteome</keyword>
<dbReference type="InterPro" id="IPR036390">
    <property type="entry name" value="WH_DNA-bd_sf"/>
</dbReference>
<gene>
    <name evidence="5" type="ORF">GGR27_000534</name>
</gene>
<dbReference type="RefSeq" id="WP_168035828.1">
    <property type="nucleotide sequence ID" value="NZ_JAATJH010000001.1"/>
</dbReference>
<organism evidence="5 6">
    <name type="scientific">Neolewinella antarctica</name>
    <dbReference type="NCBI Taxonomy" id="442734"/>
    <lineage>
        <taxon>Bacteria</taxon>
        <taxon>Pseudomonadati</taxon>
        <taxon>Bacteroidota</taxon>
        <taxon>Saprospiria</taxon>
        <taxon>Saprospirales</taxon>
        <taxon>Lewinellaceae</taxon>
        <taxon>Neolewinella</taxon>
    </lineage>
</organism>
<name>A0ABX0X872_9BACT</name>
<evidence type="ECO:0000256" key="1">
    <source>
        <dbReference type="ARBA" id="ARBA00023015"/>
    </source>
</evidence>
<comment type="caution">
    <text evidence="5">The sequence shown here is derived from an EMBL/GenBank/DDBJ whole genome shotgun (WGS) entry which is preliminary data.</text>
</comment>
<evidence type="ECO:0000259" key="4">
    <source>
        <dbReference type="PROSITE" id="PS50995"/>
    </source>
</evidence>
<keyword evidence="1" id="KW-0805">Transcription regulation</keyword>
<evidence type="ECO:0000313" key="5">
    <source>
        <dbReference type="EMBL" id="NJC25053.1"/>
    </source>
</evidence>
<protein>
    <submittedName>
        <fullName evidence="5">DNA-binding MarR family transcriptional regulator</fullName>
    </submittedName>
</protein>
<feature type="domain" description="HTH marR-type" evidence="4">
    <location>
        <begin position="26"/>
        <end position="160"/>
    </location>
</feature>
<dbReference type="Proteomes" id="UP000770785">
    <property type="component" value="Unassembled WGS sequence"/>
</dbReference>
<dbReference type="InterPro" id="IPR036388">
    <property type="entry name" value="WH-like_DNA-bd_sf"/>
</dbReference>
<dbReference type="InterPro" id="IPR000835">
    <property type="entry name" value="HTH_MarR-typ"/>
</dbReference>
<dbReference type="PROSITE" id="PS01117">
    <property type="entry name" value="HTH_MARR_1"/>
    <property type="match status" value="1"/>
</dbReference>
<dbReference type="InterPro" id="IPR039422">
    <property type="entry name" value="MarR/SlyA-like"/>
</dbReference>
<dbReference type="GO" id="GO:0003677">
    <property type="term" value="F:DNA binding"/>
    <property type="evidence" value="ECO:0007669"/>
    <property type="project" value="UniProtKB-KW"/>
</dbReference>
<dbReference type="SUPFAM" id="SSF46785">
    <property type="entry name" value="Winged helix' DNA-binding domain"/>
    <property type="match status" value="1"/>
</dbReference>
<sequence>MGNHSTEGAFRCNCNQTTFPLDADHPAKLIFLTNRVGRQLARATLPTMEFEGFQPLGTHVGLLADLFISDGQRQQDLAITGIKDKATVARSLAQLLEAGFVTRVADSVDRRQKLIFVSEKGRRFWAFIEAQTEAIIPEITKDIHPKKMAVCLEVLSQIYGTLHEQGHPQQTPQT</sequence>
<dbReference type="PROSITE" id="PS50995">
    <property type="entry name" value="HTH_MARR_2"/>
    <property type="match status" value="1"/>
</dbReference>
<accession>A0ABX0X872</accession>
<dbReference type="SMART" id="SM00347">
    <property type="entry name" value="HTH_MARR"/>
    <property type="match status" value="1"/>
</dbReference>
<evidence type="ECO:0000256" key="3">
    <source>
        <dbReference type="ARBA" id="ARBA00023163"/>
    </source>
</evidence>
<dbReference type="EMBL" id="JAATJH010000001">
    <property type="protein sequence ID" value="NJC25053.1"/>
    <property type="molecule type" value="Genomic_DNA"/>
</dbReference>
<keyword evidence="3" id="KW-0804">Transcription</keyword>
<dbReference type="InterPro" id="IPR023187">
    <property type="entry name" value="Tscrpt_reg_MarR-type_CS"/>
</dbReference>
<evidence type="ECO:0000313" key="6">
    <source>
        <dbReference type="Proteomes" id="UP000770785"/>
    </source>
</evidence>
<reference evidence="5 6" key="1">
    <citation type="submission" date="2020-03" db="EMBL/GenBank/DDBJ databases">
        <title>Genomic Encyclopedia of Type Strains, Phase IV (KMG-IV): sequencing the most valuable type-strain genomes for metagenomic binning, comparative biology and taxonomic classification.</title>
        <authorList>
            <person name="Goeker M."/>
        </authorList>
    </citation>
    <scope>NUCLEOTIDE SEQUENCE [LARGE SCALE GENOMIC DNA]</scope>
    <source>
        <strain evidence="5 6">DSM 105096</strain>
    </source>
</reference>
<proteinExistence type="predicted"/>
<dbReference type="PANTHER" id="PTHR33164">
    <property type="entry name" value="TRANSCRIPTIONAL REGULATOR, MARR FAMILY"/>
    <property type="match status" value="1"/>
</dbReference>
<evidence type="ECO:0000256" key="2">
    <source>
        <dbReference type="ARBA" id="ARBA00023125"/>
    </source>
</evidence>
<dbReference type="Pfam" id="PF01047">
    <property type="entry name" value="MarR"/>
    <property type="match status" value="1"/>
</dbReference>
<dbReference type="PANTHER" id="PTHR33164:SF43">
    <property type="entry name" value="HTH-TYPE TRANSCRIPTIONAL REPRESSOR YETL"/>
    <property type="match status" value="1"/>
</dbReference>
<dbReference type="Gene3D" id="1.10.10.10">
    <property type="entry name" value="Winged helix-like DNA-binding domain superfamily/Winged helix DNA-binding domain"/>
    <property type="match status" value="1"/>
</dbReference>